<accession>A0ABP0H2S4</accession>
<dbReference type="PROSITE" id="PS51257">
    <property type="entry name" value="PROKAR_LIPOPROTEIN"/>
    <property type="match status" value="1"/>
</dbReference>
<sequence>MKMFIAITTLLLIGACSSMNVPRRLTESEISYLTELSQSLSNDFSNRIDAPITTPVGQGCFFDSNCKGTWRCENIEGVLNDAFTHTTHETNLQRVKRKAKISGKECIRPVTDVLDAYPKDQLENRIAELLAELNEVMEGADLKKYGVESNETLKATLSSAKNLNVPITRAAEIGHTDALSQIFLLLAVRGKDGDISMDEDIISLLYLTQAQDPHGVDFGSNVFNNPFMLYTLLSGSKSASKILIFSLFANGNIGYPTHDTSTRHGEVTHPQTQGYDNQFGAFSSPLILLSLLGDDGKNSNDDLLYFALTSGFGGSGYGGGQGGISDIILPLLFLKDDKSDIGDLLFPLLLSGGLGGGNAGGYGGNDLSSLLPLFFLSNKTGDGLGDILPYILLFGNGAGHGTGYGAGGGGLDLLLPLLLTKNNTDFKDILPLFLFGGLGGGNGGDISSILPFLLYGDGNLTDIFPLLFLFGGLGGQGYGDHGSQPHGSQPHGGINPIMLLYLLDLIDLGHGNGNGGKDLFPLLFLTGGFGGDLQSILPYIVLMGDGTKDTLPLIFLLGFLNKGPQVYSQPDPFGSPNIYG</sequence>
<name>A0ABP0H2S4_CLALP</name>
<protein>
    <submittedName>
        <fullName evidence="2">Uncharacterized protein</fullName>
    </submittedName>
</protein>
<dbReference type="EMBL" id="CAWYQH010000163">
    <property type="protein sequence ID" value="CAK8696840.1"/>
    <property type="molecule type" value="Genomic_DNA"/>
</dbReference>
<feature type="chain" id="PRO_5045194427" evidence="1">
    <location>
        <begin position="19"/>
        <end position="580"/>
    </location>
</feature>
<evidence type="ECO:0000313" key="2">
    <source>
        <dbReference type="EMBL" id="CAK8696840.1"/>
    </source>
</evidence>
<evidence type="ECO:0000256" key="1">
    <source>
        <dbReference type="SAM" id="SignalP"/>
    </source>
</evidence>
<feature type="signal peptide" evidence="1">
    <location>
        <begin position="1"/>
        <end position="18"/>
    </location>
</feature>
<keyword evidence="3" id="KW-1185">Reference proteome</keyword>
<organism evidence="2 3">
    <name type="scientific">Clavelina lepadiformis</name>
    <name type="common">Light-bulb sea squirt</name>
    <name type="synonym">Ascidia lepadiformis</name>
    <dbReference type="NCBI Taxonomy" id="159417"/>
    <lineage>
        <taxon>Eukaryota</taxon>
        <taxon>Metazoa</taxon>
        <taxon>Chordata</taxon>
        <taxon>Tunicata</taxon>
        <taxon>Ascidiacea</taxon>
        <taxon>Aplousobranchia</taxon>
        <taxon>Clavelinidae</taxon>
        <taxon>Clavelina</taxon>
    </lineage>
</organism>
<keyword evidence="1" id="KW-0732">Signal</keyword>
<comment type="caution">
    <text evidence="2">The sequence shown here is derived from an EMBL/GenBank/DDBJ whole genome shotgun (WGS) entry which is preliminary data.</text>
</comment>
<evidence type="ECO:0000313" key="3">
    <source>
        <dbReference type="Proteomes" id="UP001642483"/>
    </source>
</evidence>
<gene>
    <name evidence="2" type="ORF">CVLEPA_LOCUS30153</name>
</gene>
<reference evidence="2 3" key="1">
    <citation type="submission" date="2024-02" db="EMBL/GenBank/DDBJ databases">
        <authorList>
            <person name="Daric V."/>
            <person name="Darras S."/>
        </authorList>
    </citation>
    <scope>NUCLEOTIDE SEQUENCE [LARGE SCALE GENOMIC DNA]</scope>
</reference>
<proteinExistence type="predicted"/>
<dbReference type="Proteomes" id="UP001642483">
    <property type="component" value="Unassembled WGS sequence"/>
</dbReference>